<dbReference type="InterPro" id="IPR036134">
    <property type="entry name" value="Crypto/Photolyase_FAD-like_sf"/>
</dbReference>
<dbReference type="EMBL" id="CAKLPZ010000005">
    <property type="protein sequence ID" value="CAH1002478.1"/>
    <property type="molecule type" value="Genomic_DNA"/>
</dbReference>
<evidence type="ECO:0000313" key="9">
    <source>
        <dbReference type="Proteomes" id="UP000837803"/>
    </source>
</evidence>
<dbReference type="InterPro" id="IPR005101">
    <property type="entry name" value="Cryptochr/Photolyase_FAD-bd"/>
</dbReference>
<proteinExistence type="inferred from homology"/>
<evidence type="ECO:0000259" key="7">
    <source>
        <dbReference type="PROSITE" id="PS51645"/>
    </source>
</evidence>
<dbReference type="Proteomes" id="UP000837803">
    <property type="component" value="Unassembled WGS sequence"/>
</dbReference>
<name>A0ABN8F8U8_9BACT</name>
<keyword evidence="4 6" id="KW-0274">FAD</keyword>
<reference evidence="8" key="1">
    <citation type="submission" date="2021-12" db="EMBL/GenBank/DDBJ databases">
        <authorList>
            <person name="Rodrigo-Torres L."/>
            <person name="Arahal R. D."/>
            <person name="Lucena T."/>
        </authorList>
    </citation>
    <scope>NUCLEOTIDE SEQUENCE</scope>
    <source>
        <strain evidence="8">CECT 8419</strain>
    </source>
</reference>
<feature type="domain" description="Photolyase/cryptochrome alpha/beta" evidence="7">
    <location>
        <begin position="1"/>
        <end position="130"/>
    </location>
</feature>
<evidence type="ECO:0000256" key="5">
    <source>
        <dbReference type="ARBA" id="ARBA00022991"/>
    </source>
</evidence>
<dbReference type="PROSITE" id="PS51645">
    <property type="entry name" value="PHR_CRY_ALPHA_BETA"/>
    <property type="match status" value="1"/>
</dbReference>
<dbReference type="InterPro" id="IPR018394">
    <property type="entry name" value="DNA_photolyase_1_CS_C"/>
</dbReference>
<dbReference type="Pfam" id="PF03441">
    <property type="entry name" value="FAD_binding_7"/>
    <property type="match status" value="1"/>
</dbReference>
<comment type="caution">
    <text evidence="8">The sequence shown here is derived from an EMBL/GenBank/DDBJ whole genome shotgun (WGS) entry which is preliminary data.</text>
</comment>
<accession>A0ABN8F8U8</accession>
<dbReference type="EC" id="4.1.99.3" evidence="8"/>
<organism evidence="8 9">
    <name type="scientific">Neolewinella maritima</name>
    <dbReference type="NCBI Taxonomy" id="1383882"/>
    <lineage>
        <taxon>Bacteria</taxon>
        <taxon>Pseudomonadati</taxon>
        <taxon>Bacteroidota</taxon>
        <taxon>Saprospiria</taxon>
        <taxon>Saprospirales</taxon>
        <taxon>Lewinellaceae</taxon>
        <taxon>Neolewinella</taxon>
    </lineage>
</organism>
<dbReference type="PRINTS" id="PR00147">
    <property type="entry name" value="DNAPHOTLYASE"/>
</dbReference>
<evidence type="ECO:0000256" key="2">
    <source>
        <dbReference type="ARBA" id="ARBA00001974"/>
    </source>
</evidence>
<protein>
    <submittedName>
        <fullName evidence="8">Deoxyribodipyrimidine photo-lyase</fullName>
        <ecNumber evidence="8">4.1.99.3</ecNumber>
    </submittedName>
</protein>
<keyword evidence="9" id="KW-1185">Reference proteome</keyword>
<comment type="similarity">
    <text evidence="6">Belongs to the DNA photolyase family.</text>
</comment>
<dbReference type="InterPro" id="IPR014729">
    <property type="entry name" value="Rossmann-like_a/b/a_fold"/>
</dbReference>
<comment type="cofactor">
    <cofactor evidence="2">
        <name>FAD</name>
        <dbReference type="ChEBI" id="CHEBI:57692"/>
    </cofactor>
</comment>
<dbReference type="SUPFAM" id="SSF48173">
    <property type="entry name" value="Cryptochrome/photolyase FAD-binding domain"/>
    <property type="match status" value="1"/>
</dbReference>
<dbReference type="Gene3D" id="1.25.40.80">
    <property type="match status" value="1"/>
</dbReference>
<evidence type="ECO:0000256" key="6">
    <source>
        <dbReference type="RuleBase" id="RU004182"/>
    </source>
</evidence>
<keyword evidence="8" id="KW-0456">Lyase</keyword>
<dbReference type="PANTHER" id="PTHR11455">
    <property type="entry name" value="CRYPTOCHROME"/>
    <property type="match status" value="1"/>
</dbReference>
<dbReference type="SUPFAM" id="SSF52425">
    <property type="entry name" value="Cryptochrome/photolyase, N-terminal domain"/>
    <property type="match status" value="1"/>
</dbReference>
<evidence type="ECO:0000256" key="1">
    <source>
        <dbReference type="ARBA" id="ARBA00001932"/>
    </source>
</evidence>
<dbReference type="InterPro" id="IPR006050">
    <property type="entry name" value="DNA_photolyase_N"/>
</dbReference>
<dbReference type="Gene3D" id="3.40.50.620">
    <property type="entry name" value="HUPs"/>
    <property type="match status" value="1"/>
</dbReference>
<gene>
    <name evidence="8" type="primary">phrA</name>
    <name evidence="8" type="ORF">LEM8419_03357</name>
</gene>
<dbReference type="GO" id="GO:0003904">
    <property type="term" value="F:deoxyribodipyrimidine photo-lyase activity"/>
    <property type="evidence" value="ECO:0007669"/>
    <property type="project" value="UniProtKB-EC"/>
</dbReference>
<dbReference type="PANTHER" id="PTHR11455:SF9">
    <property type="entry name" value="CRYPTOCHROME CIRCADIAN CLOCK 5 ISOFORM X1"/>
    <property type="match status" value="1"/>
</dbReference>
<dbReference type="InterPro" id="IPR036155">
    <property type="entry name" value="Crypto/Photolyase_N_sf"/>
</dbReference>
<comment type="cofactor">
    <cofactor evidence="1">
        <name>(6R)-5,10-methylene-5,6,7,8-tetrahydrofolate</name>
        <dbReference type="ChEBI" id="CHEBI:15636"/>
    </cofactor>
</comment>
<evidence type="ECO:0000313" key="8">
    <source>
        <dbReference type="EMBL" id="CAH1002478.1"/>
    </source>
</evidence>
<sequence>MTIFWHRRDLRFSDNAGLYRALKTGDPVLPIFIFDRNILDKLPSKTDVRVEFIQRSVVELAEAYRAHGSDLRAYYGHPVEILRELRDAHQPTAVYTNRDYEPYAIARDLAVKELLDEHDIPFYHFKDHVIFESDEVQKQAGGPYTVYTPYMKRWRKQLATRMSTYEGEDISYYLKPYPTEKYAGNLLPGKAPSPVPTLEEMGFTPTEIEIPPKEASDETLKHYHSTRDYPATTDGTSRISHHLRHGTVSIRAKMLRAMQLEDDTFFRELIWRDFYSNVLQAFPRVVDESYRREYDTIPWVNDEEQFQAWCEGRTGVPLVDAGMRQLNTIGWMHNRVRMITASYLVKHLLIDWRWGEGYFADKLLDYELASNNGGWQWAAGSGADAQPYFRIFNHHSQQVKFDKDYAYVKEWVPEYDTDDYPSEPLVEHKFGRDRALRVYKKALTEARES</sequence>
<dbReference type="RefSeq" id="WP_238752312.1">
    <property type="nucleotide sequence ID" value="NZ_CAKLPZ010000005.1"/>
</dbReference>
<keyword evidence="5 6" id="KW-0157">Chromophore</keyword>
<dbReference type="Pfam" id="PF00875">
    <property type="entry name" value="DNA_photolyase"/>
    <property type="match status" value="1"/>
</dbReference>
<evidence type="ECO:0000256" key="3">
    <source>
        <dbReference type="ARBA" id="ARBA00022630"/>
    </source>
</evidence>
<dbReference type="PROSITE" id="PS00394">
    <property type="entry name" value="DNA_PHOTOLYASES_1_1"/>
    <property type="match status" value="1"/>
</dbReference>
<evidence type="ECO:0000256" key="4">
    <source>
        <dbReference type="ARBA" id="ARBA00022827"/>
    </source>
</evidence>
<dbReference type="InterPro" id="IPR002081">
    <property type="entry name" value="Cryptochrome/DNA_photolyase_1"/>
</dbReference>
<dbReference type="Gene3D" id="1.10.579.10">
    <property type="entry name" value="DNA Cyclobutane Dipyrimidine Photolyase, subunit A, domain 3"/>
    <property type="match status" value="1"/>
</dbReference>
<keyword evidence="3 6" id="KW-0285">Flavoprotein</keyword>